<evidence type="ECO:0000313" key="3">
    <source>
        <dbReference type="Proteomes" id="UP000826656"/>
    </source>
</evidence>
<evidence type="ECO:0008006" key="4">
    <source>
        <dbReference type="Google" id="ProtNLM"/>
    </source>
</evidence>
<accession>A0ABQ7TX25</accession>
<protein>
    <recommendedName>
        <fullName evidence="4">Nucleic acid binding protein</fullName>
    </recommendedName>
</protein>
<gene>
    <name evidence="2" type="ORF">KY290_037278</name>
</gene>
<feature type="compositionally biased region" description="Polar residues" evidence="1">
    <location>
        <begin position="150"/>
        <end position="160"/>
    </location>
</feature>
<evidence type="ECO:0000313" key="2">
    <source>
        <dbReference type="EMBL" id="KAH0738573.1"/>
    </source>
</evidence>
<organism evidence="2 3">
    <name type="scientific">Solanum tuberosum</name>
    <name type="common">Potato</name>
    <dbReference type="NCBI Taxonomy" id="4113"/>
    <lineage>
        <taxon>Eukaryota</taxon>
        <taxon>Viridiplantae</taxon>
        <taxon>Streptophyta</taxon>
        <taxon>Embryophyta</taxon>
        <taxon>Tracheophyta</taxon>
        <taxon>Spermatophyta</taxon>
        <taxon>Magnoliopsida</taxon>
        <taxon>eudicotyledons</taxon>
        <taxon>Gunneridae</taxon>
        <taxon>Pentapetalae</taxon>
        <taxon>asterids</taxon>
        <taxon>lamiids</taxon>
        <taxon>Solanales</taxon>
        <taxon>Solanaceae</taxon>
        <taxon>Solanoideae</taxon>
        <taxon>Solaneae</taxon>
        <taxon>Solanum</taxon>
    </lineage>
</organism>
<comment type="caution">
    <text evidence="2">The sequence shown here is derived from an EMBL/GenBank/DDBJ whole genome shotgun (WGS) entry which is preliminary data.</text>
</comment>
<evidence type="ECO:0000256" key="1">
    <source>
        <dbReference type="SAM" id="MobiDB-lite"/>
    </source>
</evidence>
<dbReference type="Proteomes" id="UP000826656">
    <property type="component" value="Unassembled WGS sequence"/>
</dbReference>
<feature type="region of interest" description="Disordered" evidence="1">
    <location>
        <begin position="63"/>
        <end position="84"/>
    </location>
</feature>
<reference evidence="2 3" key="1">
    <citation type="journal article" date="2021" name="bioRxiv">
        <title>Chromosome-scale and haplotype-resolved genome assembly of a tetraploid potato cultivar.</title>
        <authorList>
            <person name="Sun H."/>
            <person name="Jiao W.-B."/>
            <person name="Krause K."/>
            <person name="Campoy J.A."/>
            <person name="Goel M."/>
            <person name="Folz-Donahue K."/>
            <person name="Kukat C."/>
            <person name="Huettel B."/>
            <person name="Schneeberger K."/>
        </authorList>
    </citation>
    <scope>NUCLEOTIDE SEQUENCE [LARGE SCALE GENOMIC DNA]</scope>
    <source>
        <strain evidence="2">SolTubOtavaFocal</strain>
        <tissue evidence="2">Leaves</tissue>
    </source>
</reference>
<feature type="region of interest" description="Disordered" evidence="1">
    <location>
        <begin position="1"/>
        <end position="24"/>
    </location>
</feature>
<proteinExistence type="predicted"/>
<feature type="region of interest" description="Disordered" evidence="1">
    <location>
        <begin position="150"/>
        <end position="179"/>
    </location>
</feature>
<name>A0ABQ7TX25_SOLTU</name>
<keyword evidence="3" id="KW-1185">Reference proteome</keyword>
<sequence>MVDAAAINSVTRPLPETTGAHTGVDAHHPLHLQACDTPGSDNSSLVNEAMALFSNNKNSMSRSIFNSNSGSNPSLGTDSRSSQKSHTNSHLYCDYCNWKGHVRSICYKLHAYPADWKGKRRTTTGLIPDANLARAATGNNQLMQYSVRSAEGSINSSHGSTHFRPPGSGSSSNAPSHAFMSNHYAPQVQQHPHFSPQQY</sequence>
<dbReference type="EMBL" id="JAIVGD010000028">
    <property type="protein sequence ID" value="KAH0738573.1"/>
    <property type="molecule type" value="Genomic_DNA"/>
</dbReference>